<evidence type="ECO:0000313" key="6">
    <source>
        <dbReference type="Proteomes" id="UP000318571"/>
    </source>
</evidence>
<dbReference type="Proteomes" id="UP000318571">
    <property type="component" value="Chromosome 2"/>
</dbReference>
<dbReference type="SUPFAM" id="SSF75553">
    <property type="entry name" value="Smc hinge domain"/>
    <property type="match status" value="1"/>
</dbReference>
<dbReference type="Pfam" id="PF06470">
    <property type="entry name" value="SMC_hinge"/>
    <property type="match status" value="1"/>
</dbReference>
<evidence type="ECO:0000256" key="1">
    <source>
        <dbReference type="ARBA" id="ARBA00023054"/>
    </source>
</evidence>
<evidence type="ECO:0000313" key="5">
    <source>
        <dbReference type="EMBL" id="TRY74639.1"/>
    </source>
</evidence>
<dbReference type="Gene3D" id="3.30.70.1620">
    <property type="match status" value="1"/>
</dbReference>
<dbReference type="InterPro" id="IPR010935">
    <property type="entry name" value="SMC_hinge"/>
</dbReference>
<dbReference type="GO" id="GO:0005524">
    <property type="term" value="F:ATP binding"/>
    <property type="evidence" value="ECO:0007669"/>
    <property type="project" value="InterPro"/>
</dbReference>
<keyword evidence="1 2" id="KW-0175">Coiled coil</keyword>
<feature type="domain" description="SMC hinge" evidence="4">
    <location>
        <begin position="438"/>
        <end position="544"/>
    </location>
</feature>
<dbReference type="InterPro" id="IPR027417">
    <property type="entry name" value="P-loop_NTPase"/>
</dbReference>
<accession>A0A553PAD4</accession>
<feature type="coiled-coil region" evidence="2">
    <location>
        <begin position="166"/>
        <end position="277"/>
    </location>
</feature>
<dbReference type="PANTHER" id="PTHR43977">
    <property type="entry name" value="STRUCTURAL MAINTENANCE OF CHROMOSOMES PROTEIN 3"/>
    <property type="match status" value="1"/>
</dbReference>
<dbReference type="AlphaFoldDB" id="A0A553PAD4"/>
<organism evidence="5 6">
    <name type="scientific">Tigriopus californicus</name>
    <name type="common">Marine copepod</name>
    <dbReference type="NCBI Taxonomy" id="6832"/>
    <lineage>
        <taxon>Eukaryota</taxon>
        <taxon>Metazoa</taxon>
        <taxon>Ecdysozoa</taxon>
        <taxon>Arthropoda</taxon>
        <taxon>Crustacea</taxon>
        <taxon>Multicrustacea</taxon>
        <taxon>Hexanauplia</taxon>
        <taxon>Copepoda</taxon>
        <taxon>Harpacticoida</taxon>
        <taxon>Harpacticidae</taxon>
        <taxon>Tigriopus</taxon>
    </lineage>
</organism>
<evidence type="ECO:0008006" key="7">
    <source>
        <dbReference type="Google" id="ProtNLM"/>
    </source>
</evidence>
<dbReference type="SUPFAM" id="SSF52540">
    <property type="entry name" value="P-loop containing nucleoside triphosphate hydrolases"/>
    <property type="match status" value="1"/>
</dbReference>
<evidence type="ECO:0000259" key="4">
    <source>
        <dbReference type="Pfam" id="PF06470"/>
    </source>
</evidence>
<dbReference type="InterPro" id="IPR003395">
    <property type="entry name" value="RecF/RecN/SMC_N"/>
</dbReference>
<feature type="coiled-coil region" evidence="2">
    <location>
        <begin position="608"/>
        <end position="673"/>
    </location>
</feature>
<dbReference type="Gene3D" id="3.40.50.300">
    <property type="entry name" value="P-loop containing nucleotide triphosphate hydrolases"/>
    <property type="match status" value="2"/>
</dbReference>
<dbReference type="GO" id="GO:0051276">
    <property type="term" value="P:chromosome organization"/>
    <property type="evidence" value="ECO:0007669"/>
    <property type="project" value="InterPro"/>
</dbReference>
<dbReference type="GO" id="GO:0005694">
    <property type="term" value="C:chromosome"/>
    <property type="evidence" value="ECO:0007669"/>
    <property type="project" value="InterPro"/>
</dbReference>
<feature type="coiled-coil region" evidence="2">
    <location>
        <begin position="714"/>
        <end position="741"/>
    </location>
</feature>
<keyword evidence="6" id="KW-1185">Reference proteome</keyword>
<name>A0A553PAD4_TIGCA</name>
<feature type="coiled-coil region" evidence="2">
    <location>
        <begin position="71"/>
        <end position="112"/>
    </location>
</feature>
<proteinExistence type="predicted"/>
<dbReference type="EMBL" id="VCGU01000005">
    <property type="protein sequence ID" value="TRY74639.1"/>
    <property type="molecule type" value="Genomic_DNA"/>
</dbReference>
<reference evidence="5 6" key="1">
    <citation type="journal article" date="2018" name="Nat. Ecol. Evol.">
        <title>Genomic signatures of mitonuclear coevolution across populations of Tigriopus californicus.</title>
        <authorList>
            <person name="Barreto F.S."/>
            <person name="Watson E.T."/>
            <person name="Lima T.G."/>
            <person name="Willett C.S."/>
            <person name="Edmands S."/>
            <person name="Li W."/>
            <person name="Burton R.S."/>
        </authorList>
    </citation>
    <scope>NUCLEOTIDE SEQUENCE [LARGE SCALE GENOMIC DNA]</scope>
    <source>
        <strain evidence="5 6">San Diego</strain>
    </source>
</reference>
<sequence>MVHIRRTIGHKQDTIHVNKKLMKRGALLSLLESAGFSRRNPYYIVQQGGIQRMALCSNETRLALVKDLAGIADFESRKEEAIKKLRNWEMEKEEVDNRVEEIEKDFQKLKAEGQELKLFMKLEKQKQTLVKVLSLRRANDVDKKLEEIQPIKAALALKKMEAVQVLEVAQADLNEAQAYLQRSVKELEDKTCTRDVLREEIDDLIENEAKLNVQLSALKREIGEREHSERGSKEELQGLKEKLFAKENELKTKSRELKKATEECQWKELEIAKLRQAQKLHYSSKAWDSDNFRSDDERQDFIQHEMTVIDEDLHDKERELEGIAEVHDKLNQVQQKLEEEIRVTRRAIDEHQTWIDNLKASAAEKVGECELLEIEADELVRKHRHLMEKRNSTETGFNEARCNCLRAKPFLKPTITGYESLAKVMQSFRNEGNMEVFHSFKGVVGSVLEIDNRCQLAASAILGSNVFNGIVTTAAKATQILKRSTQMNLPGQINLLSLDKLNPFVPEMTKKAAKSKRFLHMVSHSEEMTPVAEYYFGRYVLVQDSSIFSEYKGSKFNCITLDGEEASSRGVMKGGYYSPTKSMLPLFVEYMTSRQQLSDLKSKESDAMAQIQDTRKRLRDLLDLKEKNLTKAKLVSDKRQSLKAEERCLISRLDDLVRELETAAEAAHRQQMDRTQLESSKWMLQKSAFHLGQIDDDSGFETRSTEVLQIDMKLQELTSELQALFQVKNRIETERNQLKNDLDMNLKAKLDDLSTSLSQAQSSKDTRNEALICQSKWKLVCSRLKEAQESLKKVEHRLAKIGGIRFEIQDRVDQSKSTVSEAQGKVKALSEEFANLAAKEAKLKAVSEEEKDKIGKLAEDDVANEYAERDTKSLLQEFKKVQKEWEKYQNVNRQAIDDYLRLESEKKKFAKLLENSGQNHDRISHLLEDIEVHRKNKIHFTFNQISKYFSEIFNDLVVDGRGKMKFILRDNDPDEPLGIALKVRFCSSGDLVDLNHLSGGQKSIVAIAFIFAIQKCDPAPFYILDEADAALDSNHRHRVIQWMANQKMQFICTTFKPEFLSKADHCIGIRHSGVSSVAQIVSAQDAHNFVEQPEDDEEHPGDTPNMEH</sequence>
<feature type="coiled-coil region" evidence="2">
    <location>
        <begin position="320"/>
        <end position="389"/>
    </location>
</feature>
<dbReference type="STRING" id="6832.A0A553PAD4"/>
<feature type="coiled-coil region" evidence="2">
    <location>
        <begin position="812"/>
        <end position="849"/>
    </location>
</feature>
<gene>
    <name evidence="5" type="ORF">TCAL_09748</name>
</gene>
<dbReference type="InterPro" id="IPR036277">
    <property type="entry name" value="SMC_hinge_sf"/>
</dbReference>
<dbReference type="Gene3D" id="1.20.1060.20">
    <property type="match status" value="1"/>
</dbReference>
<evidence type="ECO:0000256" key="2">
    <source>
        <dbReference type="SAM" id="Coils"/>
    </source>
</evidence>
<comment type="caution">
    <text evidence="5">The sequence shown here is derived from an EMBL/GenBank/DDBJ whole genome shotgun (WGS) entry which is preliminary data.</text>
</comment>
<protein>
    <recommendedName>
        <fullName evidence="7">SMC hinge domain-containing protein</fullName>
    </recommendedName>
</protein>
<dbReference type="Pfam" id="PF02463">
    <property type="entry name" value="SMC_N"/>
    <property type="match status" value="1"/>
</dbReference>
<feature type="domain" description="RecF/RecN/SMC N-terminal" evidence="3">
    <location>
        <begin position="2"/>
        <end position="1071"/>
    </location>
</feature>
<evidence type="ECO:0000259" key="3">
    <source>
        <dbReference type="Pfam" id="PF02463"/>
    </source>
</evidence>